<keyword evidence="3" id="KW-1185">Reference proteome</keyword>
<comment type="caution">
    <text evidence="2">The sequence shown here is derived from an EMBL/GenBank/DDBJ whole genome shotgun (WGS) entry which is preliminary data.</text>
</comment>
<dbReference type="RefSeq" id="WP_186958715.1">
    <property type="nucleotide sequence ID" value="NZ_JACOOI010000004.1"/>
</dbReference>
<evidence type="ECO:0000256" key="1">
    <source>
        <dbReference type="SAM" id="SignalP"/>
    </source>
</evidence>
<evidence type="ECO:0000313" key="3">
    <source>
        <dbReference type="Proteomes" id="UP000644010"/>
    </source>
</evidence>
<dbReference type="EMBL" id="JACOOI010000004">
    <property type="protein sequence ID" value="MBC5642300.1"/>
    <property type="molecule type" value="Genomic_DNA"/>
</dbReference>
<dbReference type="InterPro" id="IPR036709">
    <property type="entry name" value="Autotransporte_beta_dom_sf"/>
</dbReference>
<feature type="signal peptide" evidence="1">
    <location>
        <begin position="1"/>
        <end position="25"/>
    </location>
</feature>
<evidence type="ECO:0000313" key="2">
    <source>
        <dbReference type="EMBL" id="MBC5642300.1"/>
    </source>
</evidence>
<dbReference type="Pfam" id="PF12099">
    <property type="entry name" value="DUF3575"/>
    <property type="match status" value="1"/>
</dbReference>
<accession>A0ABR7DXQ0</accession>
<gene>
    <name evidence="2" type="ORF">H8S77_05310</name>
</gene>
<sequence>MVRTAIARIVGIFILALLVPQVAHAQKAAVKTNLLYGVYTRTPNLGMEFALGDRHTLDLGGGYNPWNWKGSPGDNKKLVHWLAQAEYRYWLCSKYSGHFLGLHVLGSQYNIGGHELPLLFGKGSKEYRYEGWGAGGGISYGYSFYLGKRWSLEANIGVGYVRLHYDKYDCVKCGEKVGTESRNYFGPTKAGISLIYIIK</sequence>
<dbReference type="SUPFAM" id="SSF103515">
    <property type="entry name" value="Autotransporter"/>
    <property type="match status" value="1"/>
</dbReference>
<dbReference type="Gene3D" id="2.40.128.130">
    <property type="entry name" value="Autotransporter beta-domain"/>
    <property type="match status" value="1"/>
</dbReference>
<organism evidence="2 3">
    <name type="scientific">Parabacteroides segnis</name>
    <dbReference type="NCBI Taxonomy" id="2763058"/>
    <lineage>
        <taxon>Bacteria</taxon>
        <taxon>Pseudomonadati</taxon>
        <taxon>Bacteroidota</taxon>
        <taxon>Bacteroidia</taxon>
        <taxon>Bacteroidales</taxon>
        <taxon>Tannerellaceae</taxon>
        <taxon>Parabacteroides</taxon>
    </lineage>
</organism>
<dbReference type="Proteomes" id="UP000644010">
    <property type="component" value="Unassembled WGS sequence"/>
</dbReference>
<protein>
    <submittedName>
        <fullName evidence="2">DUF3575 domain-containing protein</fullName>
    </submittedName>
</protein>
<feature type="chain" id="PRO_5045210039" evidence="1">
    <location>
        <begin position="26"/>
        <end position="199"/>
    </location>
</feature>
<name>A0ABR7DXQ0_9BACT</name>
<proteinExistence type="predicted"/>
<reference evidence="2 3" key="1">
    <citation type="submission" date="2020-08" db="EMBL/GenBank/DDBJ databases">
        <title>Genome public.</title>
        <authorList>
            <person name="Liu C."/>
            <person name="Sun Q."/>
        </authorList>
    </citation>
    <scope>NUCLEOTIDE SEQUENCE [LARGE SCALE GENOMIC DNA]</scope>
    <source>
        <strain evidence="2 3">BX2</strain>
    </source>
</reference>
<dbReference type="InterPro" id="IPR021958">
    <property type="entry name" value="DUF3575"/>
</dbReference>
<keyword evidence="1" id="KW-0732">Signal</keyword>